<dbReference type="Proteomes" id="UP000297318">
    <property type="component" value="Unassembled WGS sequence"/>
</dbReference>
<organism evidence="2 3">
    <name type="scientific">Serinibacter arcticus</name>
    <dbReference type="NCBI Taxonomy" id="1655435"/>
    <lineage>
        <taxon>Bacteria</taxon>
        <taxon>Bacillati</taxon>
        <taxon>Actinomycetota</taxon>
        <taxon>Actinomycetes</taxon>
        <taxon>Micrococcales</taxon>
        <taxon>Beutenbergiaceae</taxon>
        <taxon>Serinibacter</taxon>
    </lineage>
</organism>
<proteinExistence type="predicted"/>
<gene>
    <name evidence="2" type="ORF">SERN_1362</name>
</gene>
<evidence type="ECO:0000313" key="2">
    <source>
        <dbReference type="EMBL" id="TGO05358.1"/>
    </source>
</evidence>
<keyword evidence="1" id="KW-1133">Transmembrane helix</keyword>
<keyword evidence="1" id="KW-0472">Membrane</keyword>
<keyword evidence="1" id="KW-0812">Transmembrane</keyword>
<feature type="transmembrane region" description="Helical" evidence="1">
    <location>
        <begin position="89"/>
        <end position="108"/>
    </location>
</feature>
<comment type="caution">
    <text evidence="2">The sequence shown here is derived from an EMBL/GenBank/DDBJ whole genome shotgun (WGS) entry which is preliminary data.</text>
</comment>
<dbReference type="EMBL" id="RHPJ01000002">
    <property type="protein sequence ID" value="TGO05358.1"/>
    <property type="molecule type" value="Genomic_DNA"/>
</dbReference>
<evidence type="ECO:0000313" key="3">
    <source>
        <dbReference type="Proteomes" id="UP000297318"/>
    </source>
</evidence>
<feature type="transmembrane region" description="Helical" evidence="1">
    <location>
        <begin position="115"/>
        <end position="135"/>
    </location>
</feature>
<evidence type="ECO:0008006" key="4">
    <source>
        <dbReference type="Google" id="ProtNLM"/>
    </source>
</evidence>
<evidence type="ECO:0000256" key="1">
    <source>
        <dbReference type="SAM" id="Phobius"/>
    </source>
</evidence>
<keyword evidence="3" id="KW-1185">Reference proteome</keyword>
<feature type="transmembrane region" description="Helical" evidence="1">
    <location>
        <begin position="141"/>
        <end position="163"/>
    </location>
</feature>
<name>A0A4Z1E325_9MICO</name>
<feature type="transmembrane region" description="Helical" evidence="1">
    <location>
        <begin position="28"/>
        <end position="46"/>
    </location>
</feature>
<dbReference type="AlphaFoldDB" id="A0A4Z1E325"/>
<protein>
    <recommendedName>
        <fullName evidence="4">Integral membrane protein</fullName>
    </recommendedName>
</protein>
<accession>A0A4Z1E325</accession>
<sequence length="166" mass="16605">MGSLIGAVGGLLFVLVNAGGLPGGVAWAARVLGVAAFVAVVILVVLRRGGTVAEDPPSRRQIRTYGISVTVMVLAIIAGARVLDASGRAELVVVWVVLCVGAHFLPFARAFAVPVFARLGLVLIGLAVVGVVVALTTASAVAPAATAVLAGLALLAAALSPGLRRR</sequence>
<reference evidence="2 3" key="1">
    <citation type="submission" date="2018-11" db="EMBL/GenBank/DDBJ databases">
        <title>Complete genome sequencing of the Actinobacteria Serinibacter sp. K3-2.</title>
        <authorList>
            <person name="Rakitin A.L."/>
            <person name="Beletsky A.V."/>
            <person name="Mardanov A.V."/>
            <person name="Ravin N.V."/>
            <person name="Gromova A.S."/>
            <person name="Filippova S.N."/>
            <person name="Gal'Chenko V.F."/>
        </authorList>
    </citation>
    <scope>NUCLEOTIDE SEQUENCE [LARGE SCALE GENOMIC DNA]</scope>
    <source>
        <strain evidence="2 3">K3-2</strain>
    </source>
</reference>
<feature type="transmembrane region" description="Helical" evidence="1">
    <location>
        <begin position="66"/>
        <end position="83"/>
    </location>
</feature>